<keyword evidence="5" id="KW-0614">Plasmid</keyword>
<dbReference type="SUPFAM" id="SSF46785">
    <property type="entry name" value="Winged helix' DNA-binding domain"/>
    <property type="match status" value="1"/>
</dbReference>
<dbReference type="Proteomes" id="UP000595197">
    <property type="component" value="Plasmid pTT6-1"/>
</dbReference>
<keyword evidence="1" id="KW-0805">Transcription regulation</keyword>
<geneLocation type="plasmid" evidence="5 6">
    <name>pTT6-1</name>
</geneLocation>
<dbReference type="InterPro" id="IPR036388">
    <property type="entry name" value="WH-like_DNA-bd_sf"/>
</dbReference>
<dbReference type="Pfam" id="PF00392">
    <property type="entry name" value="GntR"/>
    <property type="match status" value="1"/>
</dbReference>
<dbReference type="Pfam" id="PF07729">
    <property type="entry name" value="FCD"/>
    <property type="match status" value="1"/>
</dbReference>
<keyword evidence="3" id="KW-0804">Transcription</keyword>
<dbReference type="PANTHER" id="PTHR43537:SF5">
    <property type="entry name" value="UXU OPERON TRANSCRIPTIONAL REGULATOR"/>
    <property type="match status" value="1"/>
</dbReference>
<dbReference type="InterPro" id="IPR011711">
    <property type="entry name" value="GntR_C"/>
</dbReference>
<dbReference type="EMBL" id="CP067421">
    <property type="protein sequence ID" value="QQP93273.1"/>
    <property type="molecule type" value="Genomic_DNA"/>
</dbReference>
<gene>
    <name evidence="5" type="ORF">IGS68_29600</name>
</gene>
<evidence type="ECO:0000256" key="2">
    <source>
        <dbReference type="ARBA" id="ARBA00023125"/>
    </source>
</evidence>
<reference evidence="5" key="1">
    <citation type="submission" date="2021-02" db="EMBL/GenBank/DDBJ databases">
        <title>Skermanella TT6 skin isolate.</title>
        <authorList>
            <person name="Lee K."/>
            <person name="Ganzorig M."/>
        </authorList>
    </citation>
    <scope>NUCLEOTIDE SEQUENCE</scope>
    <source>
        <strain evidence="5">TT6</strain>
    </source>
</reference>
<dbReference type="Gene3D" id="1.20.120.530">
    <property type="entry name" value="GntR ligand-binding domain-like"/>
    <property type="match status" value="1"/>
</dbReference>
<proteinExistence type="predicted"/>
<dbReference type="InterPro" id="IPR000524">
    <property type="entry name" value="Tscrpt_reg_HTH_GntR"/>
</dbReference>
<protein>
    <submittedName>
        <fullName evidence="5">GntR family transcriptional regulator</fullName>
    </submittedName>
</protein>
<dbReference type="SUPFAM" id="SSF48008">
    <property type="entry name" value="GntR ligand-binding domain-like"/>
    <property type="match status" value="1"/>
</dbReference>
<feature type="domain" description="HTH gntR-type" evidence="4">
    <location>
        <begin position="1"/>
        <end position="67"/>
    </location>
</feature>
<dbReference type="PRINTS" id="PR00035">
    <property type="entry name" value="HTHGNTR"/>
</dbReference>
<evidence type="ECO:0000259" key="4">
    <source>
        <dbReference type="PROSITE" id="PS50949"/>
    </source>
</evidence>
<dbReference type="InterPro" id="IPR008920">
    <property type="entry name" value="TF_FadR/GntR_C"/>
</dbReference>
<dbReference type="Gene3D" id="1.10.10.10">
    <property type="entry name" value="Winged helix-like DNA-binding domain superfamily/Winged helix DNA-binding domain"/>
    <property type="match status" value="1"/>
</dbReference>
<evidence type="ECO:0000256" key="3">
    <source>
        <dbReference type="ARBA" id="ARBA00023163"/>
    </source>
</evidence>
<name>A0ABX7BLF3_9PROT</name>
<dbReference type="SMART" id="SM00895">
    <property type="entry name" value="FCD"/>
    <property type="match status" value="1"/>
</dbReference>
<keyword evidence="6" id="KW-1185">Reference proteome</keyword>
<accession>A0ABX7BLF3</accession>
<dbReference type="InterPro" id="IPR036390">
    <property type="entry name" value="WH_DNA-bd_sf"/>
</dbReference>
<dbReference type="PANTHER" id="PTHR43537">
    <property type="entry name" value="TRANSCRIPTIONAL REGULATOR, GNTR FAMILY"/>
    <property type="match status" value="1"/>
</dbReference>
<keyword evidence="2" id="KW-0238">DNA-binding</keyword>
<dbReference type="SMART" id="SM00345">
    <property type="entry name" value="HTH_GNTR"/>
    <property type="match status" value="1"/>
</dbReference>
<dbReference type="PROSITE" id="PS50949">
    <property type="entry name" value="HTH_GNTR"/>
    <property type="match status" value="1"/>
</dbReference>
<evidence type="ECO:0000313" key="6">
    <source>
        <dbReference type="Proteomes" id="UP000595197"/>
    </source>
</evidence>
<evidence type="ECO:0000313" key="5">
    <source>
        <dbReference type="EMBL" id="QQP93273.1"/>
    </source>
</evidence>
<sequence length="221" mass="25143">MSQMHSVYEQMRENILSLGMKPGERFSERTLESRFEASRTPIRAALSRLEGEGLVCRDERGWSVTPISFGEIEQVSEFRRCIERDAIALACERADPGHIDVVVEMVTSCTIDGPRAEWHRVGTELHVEIARMSGNAFFVRAIEDVMLRLARARWLEVWTTEGRERSIREHLHILELIRERRRDEAVEAITTHASDACRRSLAALMGDTKQRRGLAIVGGSA</sequence>
<organism evidence="5 6">
    <name type="scientific">Skermanella cutis</name>
    <dbReference type="NCBI Taxonomy" id="2775420"/>
    <lineage>
        <taxon>Bacteria</taxon>
        <taxon>Pseudomonadati</taxon>
        <taxon>Pseudomonadota</taxon>
        <taxon>Alphaproteobacteria</taxon>
        <taxon>Rhodospirillales</taxon>
        <taxon>Azospirillaceae</taxon>
        <taxon>Skermanella</taxon>
    </lineage>
</organism>
<evidence type="ECO:0000256" key="1">
    <source>
        <dbReference type="ARBA" id="ARBA00023015"/>
    </source>
</evidence>